<dbReference type="AlphaFoldDB" id="A0A4R9JMY4"/>
<keyword evidence="2" id="KW-1185">Reference proteome</keyword>
<reference evidence="1" key="1">
    <citation type="journal article" date="2019" name="PLoS Negl. Trop. Dis.">
        <title>Revisiting the worldwide diversity of Leptospira species in the environment.</title>
        <authorList>
            <person name="Vincent A.T."/>
            <person name="Schiettekatte O."/>
            <person name="Bourhy P."/>
            <person name="Veyrier F.J."/>
            <person name="Picardeau M."/>
        </authorList>
    </citation>
    <scope>NUCLEOTIDE SEQUENCE [LARGE SCALE GENOMIC DNA]</scope>
    <source>
        <strain evidence="1">201702454</strain>
    </source>
</reference>
<organism evidence="1 2">
    <name type="scientific">Leptospira kemamanensis</name>
    <dbReference type="NCBI Taxonomy" id="2484942"/>
    <lineage>
        <taxon>Bacteria</taxon>
        <taxon>Pseudomonadati</taxon>
        <taxon>Spirochaetota</taxon>
        <taxon>Spirochaetia</taxon>
        <taxon>Leptospirales</taxon>
        <taxon>Leptospiraceae</taxon>
        <taxon>Leptospira</taxon>
    </lineage>
</organism>
<protein>
    <recommendedName>
        <fullName evidence="3">SH3 domain-containing protein</fullName>
    </recommendedName>
</protein>
<dbReference type="Proteomes" id="UP000297609">
    <property type="component" value="Unassembled WGS sequence"/>
</dbReference>
<dbReference type="EMBL" id="RQGG01000032">
    <property type="protein sequence ID" value="TGL51317.1"/>
    <property type="molecule type" value="Genomic_DNA"/>
</dbReference>
<evidence type="ECO:0008006" key="3">
    <source>
        <dbReference type="Google" id="ProtNLM"/>
    </source>
</evidence>
<name>A0A4R9JMY4_9LEPT</name>
<evidence type="ECO:0000313" key="2">
    <source>
        <dbReference type="Proteomes" id="UP000297609"/>
    </source>
</evidence>
<accession>A0A4R9JMY4</accession>
<comment type="caution">
    <text evidence="1">The sequence shown here is derived from an EMBL/GenBank/DDBJ whole genome shotgun (WGS) entry which is preliminary data.</text>
</comment>
<proteinExistence type="predicted"/>
<sequence length="362" mass="41702">MESLKMYKVILLSILVFNVSILTDKNTINTNSLFRISGDNVPLREKSEITSTIVTNLGKGTIIEIVYPPSFRKQSVQINQNEIEGELVYVRTTDNLYGYVFNRDIGFDFNSKVSPGFIVRPKEKNVFELIGISQNNLIQNSSWYFNENALKLANIQQTKISFLRFNGEKRNELSRLQFYKDENECDYIIICLTGKLLSDKKTDFVLGFSESTNLVFSPVILNTKIKSNFKKEIIKNTETQLNRNFKLEDDKKWKHYEFKAQAGRKKYLISEFNSSSVRLSDSDLHIYRIDLVEDQHLKNLNFYSVTGNKSNTFKTIAITDINGDGFPEIWMEIEGYEWWYFATVILVDDLILSVYSGGGGGS</sequence>
<evidence type="ECO:0000313" key="1">
    <source>
        <dbReference type="EMBL" id="TGL51317.1"/>
    </source>
</evidence>
<gene>
    <name evidence="1" type="ORF">EHQ59_10445</name>
</gene>